<dbReference type="CDD" id="cd06257">
    <property type="entry name" value="DnaJ"/>
    <property type="match status" value="1"/>
</dbReference>
<accession>A0A6M3LNK0</accession>
<gene>
    <name evidence="2" type="ORF">MM415B07875_0002</name>
</gene>
<sequence>MNISEALGIIKPKIADRESLREAYRAACKIYHPDINPNGLEMMKLVNAAYDLLKGRFGEWKVKDTPDGISVDQAIQAIFDKMKRFTGIEAEVCGSWLWVGGKSWKYKKELKAMGMKWANNKGKWYWHEGGYKKKSKRVFSMDDIRNAWGSCNLETEPLSALG</sequence>
<dbReference type="AlphaFoldDB" id="A0A6M3LNK0"/>
<dbReference type="EMBL" id="MT143416">
    <property type="protein sequence ID" value="QJA96600.1"/>
    <property type="molecule type" value="Genomic_DNA"/>
</dbReference>
<organism evidence="2">
    <name type="scientific">viral metagenome</name>
    <dbReference type="NCBI Taxonomy" id="1070528"/>
    <lineage>
        <taxon>unclassified sequences</taxon>
        <taxon>metagenomes</taxon>
        <taxon>organismal metagenomes</taxon>
    </lineage>
</organism>
<dbReference type="PROSITE" id="PS50076">
    <property type="entry name" value="DNAJ_2"/>
    <property type="match status" value="1"/>
</dbReference>
<feature type="domain" description="J" evidence="1">
    <location>
        <begin position="2"/>
        <end position="83"/>
    </location>
</feature>
<dbReference type="InterPro" id="IPR001623">
    <property type="entry name" value="DnaJ_domain"/>
</dbReference>
<name>A0A6M3LNK0_9ZZZZ</name>
<evidence type="ECO:0000313" key="2">
    <source>
        <dbReference type="EMBL" id="QJA96600.1"/>
    </source>
</evidence>
<protein>
    <submittedName>
        <fullName evidence="2">Putative chaperone</fullName>
    </submittedName>
</protein>
<dbReference type="SUPFAM" id="SSF46565">
    <property type="entry name" value="Chaperone J-domain"/>
    <property type="match status" value="1"/>
</dbReference>
<dbReference type="Gene3D" id="1.10.287.110">
    <property type="entry name" value="DnaJ domain"/>
    <property type="match status" value="1"/>
</dbReference>
<evidence type="ECO:0000259" key="1">
    <source>
        <dbReference type="PROSITE" id="PS50076"/>
    </source>
</evidence>
<dbReference type="InterPro" id="IPR036869">
    <property type="entry name" value="J_dom_sf"/>
</dbReference>
<proteinExistence type="predicted"/>
<dbReference type="Pfam" id="PF00226">
    <property type="entry name" value="DnaJ"/>
    <property type="match status" value="1"/>
</dbReference>
<reference evidence="2" key="1">
    <citation type="submission" date="2020-03" db="EMBL/GenBank/DDBJ databases">
        <title>The deep terrestrial virosphere.</title>
        <authorList>
            <person name="Holmfeldt K."/>
            <person name="Nilsson E."/>
            <person name="Simone D."/>
            <person name="Lopez-Fernandez M."/>
            <person name="Wu X."/>
            <person name="de Brujin I."/>
            <person name="Lundin D."/>
            <person name="Andersson A."/>
            <person name="Bertilsson S."/>
            <person name="Dopson M."/>
        </authorList>
    </citation>
    <scope>NUCLEOTIDE SEQUENCE</scope>
    <source>
        <strain evidence="2">MM415B07875</strain>
    </source>
</reference>
<dbReference type="SMART" id="SM00271">
    <property type="entry name" value="DnaJ"/>
    <property type="match status" value="1"/>
</dbReference>